<comment type="caution">
    <text evidence="1">The sequence shown here is derived from an EMBL/GenBank/DDBJ whole genome shotgun (WGS) entry which is preliminary data.</text>
</comment>
<name>A0A9J5WKP0_SOLCO</name>
<gene>
    <name evidence="1" type="ORF">H5410_056593</name>
</gene>
<evidence type="ECO:0000313" key="2">
    <source>
        <dbReference type="Proteomes" id="UP000824120"/>
    </source>
</evidence>
<dbReference type="Proteomes" id="UP000824120">
    <property type="component" value="Chromosome 11"/>
</dbReference>
<protein>
    <submittedName>
        <fullName evidence="1">Uncharacterized protein</fullName>
    </submittedName>
</protein>
<dbReference type="AlphaFoldDB" id="A0A9J5WKP0"/>
<reference evidence="1 2" key="1">
    <citation type="submission" date="2020-09" db="EMBL/GenBank/DDBJ databases">
        <title>De no assembly of potato wild relative species, Solanum commersonii.</title>
        <authorList>
            <person name="Cho K."/>
        </authorList>
    </citation>
    <scope>NUCLEOTIDE SEQUENCE [LARGE SCALE GENOMIC DNA]</scope>
    <source>
        <strain evidence="1">LZ3.2</strain>
        <tissue evidence="1">Leaf</tissue>
    </source>
</reference>
<dbReference type="EMBL" id="JACXVP010000011">
    <property type="protein sequence ID" value="KAG5576459.1"/>
    <property type="molecule type" value="Genomic_DNA"/>
</dbReference>
<proteinExistence type="predicted"/>
<sequence length="111" mass="12854">MDLLVIRISNVIFVKPFCGHPSRPSVWSWLIKTSKQAHIQVHGSFGDLDFRRHYGQIFSWTSFKNSSMEPVRPDEKTAPFSRSNEPRSKFLTLILPNFFMDVHQEIIYGAG</sequence>
<evidence type="ECO:0000313" key="1">
    <source>
        <dbReference type="EMBL" id="KAG5576459.1"/>
    </source>
</evidence>
<organism evidence="1 2">
    <name type="scientific">Solanum commersonii</name>
    <name type="common">Commerson's wild potato</name>
    <name type="synonym">Commerson's nightshade</name>
    <dbReference type="NCBI Taxonomy" id="4109"/>
    <lineage>
        <taxon>Eukaryota</taxon>
        <taxon>Viridiplantae</taxon>
        <taxon>Streptophyta</taxon>
        <taxon>Embryophyta</taxon>
        <taxon>Tracheophyta</taxon>
        <taxon>Spermatophyta</taxon>
        <taxon>Magnoliopsida</taxon>
        <taxon>eudicotyledons</taxon>
        <taxon>Gunneridae</taxon>
        <taxon>Pentapetalae</taxon>
        <taxon>asterids</taxon>
        <taxon>lamiids</taxon>
        <taxon>Solanales</taxon>
        <taxon>Solanaceae</taxon>
        <taxon>Solanoideae</taxon>
        <taxon>Solaneae</taxon>
        <taxon>Solanum</taxon>
    </lineage>
</organism>
<keyword evidence="2" id="KW-1185">Reference proteome</keyword>
<accession>A0A9J5WKP0</accession>